<evidence type="ECO:0000259" key="3">
    <source>
        <dbReference type="Pfam" id="PF10423"/>
    </source>
</evidence>
<sequence>MSEFLSATGNNHGNATNLQEFTDAEEAVAHIKRIYDENIKKVKSRFAAFEAGDKSSTASPAFYPYLGLTIETGDINLSGKRAYGNIDAAGTFGTTLTQPDLFESYYKEQINLILENHKRPVFVGVGARPMPLPFVIEAASSGVSADDMQALQTIFSMPELANINDSIANGTYVPVEDKPRPLSLFTAERVDYSLLRLAHYTGTAPDHFQRFVLFTNYQRYVDEFIEYGKSQISNGDEYRAFVEPGNVITPNTALTDSPPTGKAPNHLPQMPAYHLIRDKHMGITLVNIGVGPSNAKTITDHIAVLRPHCWLMIGHCGGLRRTQRLGDFVLAHAYVREDHVLDEDIHPSVPLPAIAEIQVALTEAVARAADPAIDGAGLKEHFRTGTVYTTDDRDWELRHKELAIRFNQSRAIAVDMESATIAANGFRFRVPYGTLLCVSDKPIHGEIKLPGMANKFYEDRTAKHLQIGIDTLRHLRIGGVESLHSRKLRSFDEPAFR</sequence>
<keyword evidence="5" id="KW-1185">Reference proteome</keyword>
<dbReference type="RefSeq" id="WP_251934312.1">
    <property type="nucleotide sequence ID" value="NZ_CP098747.1"/>
</dbReference>
<feature type="domain" description="Nucleoside phosphorylase" evidence="2">
    <location>
        <begin position="281"/>
        <end position="441"/>
    </location>
</feature>
<dbReference type="InterPro" id="IPR018953">
    <property type="entry name" value="AMP_nucleoside_Pase_N"/>
</dbReference>
<evidence type="ECO:0000313" key="4">
    <source>
        <dbReference type="EMBL" id="USG61325.1"/>
    </source>
</evidence>
<dbReference type="SUPFAM" id="SSF53167">
    <property type="entry name" value="Purine and uridine phosphorylases"/>
    <property type="match status" value="1"/>
</dbReference>
<proteinExistence type="inferred from homology"/>
<dbReference type="InterPro" id="IPR011271">
    <property type="entry name" value="AMP_nucleosidase"/>
</dbReference>
<dbReference type="InterPro" id="IPR037109">
    <property type="entry name" value="AMP_N_sf"/>
</dbReference>
<accession>A0ABY4W2B1</accession>
<comment type="function">
    <text evidence="1">Catalyzes the hydrolysis of the N-glycosidic bond of AMP to form adenine and ribose 5-phosphate. Involved in regulation of AMP concentrations.</text>
</comment>
<dbReference type="Gene3D" id="3.30.1730.10">
    <property type="entry name" value="AMP nucleoside phosphorylase, N-terminal domain"/>
    <property type="match status" value="1"/>
</dbReference>
<dbReference type="NCBIfam" id="TIGR01717">
    <property type="entry name" value="AMP-nucleosdse"/>
    <property type="match status" value="1"/>
</dbReference>
<protein>
    <recommendedName>
        <fullName evidence="1">AMP nucleosidase</fullName>
        <ecNumber evidence="1">3.2.2.4</ecNumber>
    </recommendedName>
</protein>
<dbReference type="Gene3D" id="3.40.50.1580">
    <property type="entry name" value="Nucleoside phosphorylase domain"/>
    <property type="match status" value="1"/>
</dbReference>
<dbReference type="Pfam" id="PF10423">
    <property type="entry name" value="AMNp_N"/>
    <property type="match status" value="1"/>
</dbReference>
<dbReference type="InterPro" id="IPR000845">
    <property type="entry name" value="Nucleoside_phosphorylase_d"/>
</dbReference>
<dbReference type="EMBL" id="CP098747">
    <property type="protein sequence ID" value="USG61325.1"/>
    <property type="molecule type" value="Genomic_DNA"/>
</dbReference>
<dbReference type="HAMAP" id="MF_01932">
    <property type="entry name" value="AMP_nucleosidase"/>
    <property type="match status" value="1"/>
</dbReference>
<dbReference type="Proteomes" id="UP001056291">
    <property type="component" value="Chromosome"/>
</dbReference>
<evidence type="ECO:0000256" key="1">
    <source>
        <dbReference type="HAMAP-Rule" id="MF_01932"/>
    </source>
</evidence>
<dbReference type="PANTHER" id="PTHR43691">
    <property type="entry name" value="URIDINE PHOSPHORYLASE"/>
    <property type="match status" value="1"/>
</dbReference>
<evidence type="ECO:0000313" key="5">
    <source>
        <dbReference type="Proteomes" id="UP001056291"/>
    </source>
</evidence>
<reference evidence="4" key="1">
    <citation type="submission" date="2022-06" db="EMBL/GenBank/DDBJ databases">
        <title>Sneathiella actinostolidae sp. nov., isolated from a sea anemonein the Western Pacific Ocean.</title>
        <authorList>
            <person name="Wei M.J."/>
        </authorList>
    </citation>
    <scope>NUCLEOTIDE SEQUENCE</scope>
    <source>
        <strain evidence="4">PHK-P5</strain>
    </source>
</reference>
<keyword evidence="4" id="KW-0326">Glycosidase</keyword>
<dbReference type="CDD" id="cd17762">
    <property type="entry name" value="AMN"/>
    <property type="match status" value="1"/>
</dbReference>
<dbReference type="EC" id="3.2.2.4" evidence="1"/>
<name>A0ABY4W2B1_9PROT</name>
<comment type="catalytic activity">
    <reaction evidence="1">
        <text>AMP + H2O = D-ribose 5-phosphate + adenine</text>
        <dbReference type="Rhea" id="RHEA:20129"/>
        <dbReference type="ChEBI" id="CHEBI:15377"/>
        <dbReference type="ChEBI" id="CHEBI:16708"/>
        <dbReference type="ChEBI" id="CHEBI:78346"/>
        <dbReference type="ChEBI" id="CHEBI:456215"/>
        <dbReference type="EC" id="3.2.2.4"/>
    </reaction>
</comment>
<dbReference type="GO" id="GO:0008714">
    <property type="term" value="F:AMP nucleosidase activity"/>
    <property type="evidence" value="ECO:0007669"/>
    <property type="project" value="UniProtKB-EC"/>
</dbReference>
<dbReference type="InterPro" id="IPR047039">
    <property type="entry name" value="AMN_phosphorylase"/>
</dbReference>
<dbReference type="Pfam" id="PF01048">
    <property type="entry name" value="PNP_UDP_1"/>
    <property type="match status" value="1"/>
</dbReference>
<dbReference type="PANTHER" id="PTHR43691:SF6">
    <property type="entry name" value="AMP NUCLEOSIDASE"/>
    <property type="match status" value="1"/>
</dbReference>
<dbReference type="NCBIfam" id="NF006142">
    <property type="entry name" value="PRK08292.1"/>
    <property type="match status" value="1"/>
</dbReference>
<evidence type="ECO:0000259" key="2">
    <source>
        <dbReference type="Pfam" id="PF01048"/>
    </source>
</evidence>
<gene>
    <name evidence="1" type="primary">amn</name>
    <name evidence="4" type="ORF">NBZ79_19385</name>
</gene>
<feature type="domain" description="AMP nucleoside phosphorylase N-terminal" evidence="3">
    <location>
        <begin position="26"/>
        <end position="178"/>
    </location>
</feature>
<dbReference type="InterPro" id="IPR035994">
    <property type="entry name" value="Nucleoside_phosphorylase_sf"/>
</dbReference>
<comment type="similarity">
    <text evidence="1">Belongs to the AMP nucleosidase family.</text>
</comment>
<organism evidence="4 5">
    <name type="scientific">Sneathiella marina</name>
    <dbReference type="NCBI Taxonomy" id="2950108"/>
    <lineage>
        <taxon>Bacteria</taxon>
        <taxon>Pseudomonadati</taxon>
        <taxon>Pseudomonadota</taxon>
        <taxon>Alphaproteobacteria</taxon>
        <taxon>Sneathiellales</taxon>
        <taxon>Sneathiellaceae</taxon>
        <taxon>Sneathiella</taxon>
    </lineage>
</organism>
<keyword evidence="1 4" id="KW-0378">Hydrolase</keyword>